<proteinExistence type="predicted"/>
<evidence type="ECO:0000313" key="1">
    <source>
        <dbReference type="EMBL" id="QFC17948.1"/>
    </source>
</evidence>
<dbReference type="RefSeq" id="WP_025503927.1">
    <property type="nucleotide sequence ID" value="NZ_JAQBME010000001.1"/>
</dbReference>
<evidence type="ECO:0008006" key="2">
    <source>
        <dbReference type="Google" id="ProtNLM"/>
    </source>
</evidence>
<accession>A0A5P4S6L7</accession>
<dbReference type="AlphaFoldDB" id="A0A5P4S6L7"/>
<dbReference type="SUPFAM" id="SSF56059">
    <property type="entry name" value="Glutathione synthetase ATP-binding domain-like"/>
    <property type="match status" value="1"/>
</dbReference>
<dbReference type="Gene3D" id="3.30.470.20">
    <property type="entry name" value="ATP-grasp fold, B domain"/>
    <property type="match status" value="1"/>
</dbReference>
<gene>
    <name evidence="1" type="primary">orf1</name>
</gene>
<protein>
    <recommendedName>
        <fullName evidence="2">ATP-grasp domain-containing protein</fullName>
    </recommendedName>
</protein>
<sequence length="333" mass="38791">MRKIIIVTYQGYFGQGLNLENSLNIDKLKEGLKYQGFSVDEIEIHNLLGEYQLEKEAIYWITSHQNKSVKHYLNNIVFGLFHDFDGEMITSLTNYLSHENKGLQSLLYNKGKNVSLVRQQYLDNTPKNLSYPKVIKTIDGAGSRGVGLVNCNDDIKKFLEKKHTFSITIQGFVQNIKFLIKRFTGIKYNKEYELYNKTRGGFVLQEFIKGLEYDIKALVFYDRCYFLKRTIRSNDFRASGSGKFEFIAPSKELIEKVLNIRKSLNSPFASLDMVLDGNEYKCIEYQTTHFGPYTQINAEFYFSIYENSIAKIKKTNDLESDYVYAINEYLRNK</sequence>
<dbReference type="EMBL" id="MK463648">
    <property type="protein sequence ID" value="QFC17948.1"/>
    <property type="molecule type" value="Genomic_DNA"/>
</dbReference>
<name>A0A5P4S6L7_VIBPH</name>
<organism evidence="1">
    <name type="scientific">Vibrio parahaemolyticus</name>
    <dbReference type="NCBI Taxonomy" id="670"/>
    <lineage>
        <taxon>Bacteria</taxon>
        <taxon>Pseudomonadati</taxon>
        <taxon>Pseudomonadota</taxon>
        <taxon>Gammaproteobacteria</taxon>
        <taxon>Vibrionales</taxon>
        <taxon>Vibrionaceae</taxon>
        <taxon>Vibrio</taxon>
    </lineage>
</organism>
<reference evidence="1" key="1">
    <citation type="journal article" date="2019" name="Int. J. Food Microbiol.">
        <title>Developing a novel molecular serotyping system based on capsular polysaccharide synthesis gene clusters of Vibrio parahaemolyticus.</title>
        <authorList>
            <person name="Pang Y."/>
            <person name="Guo X."/>
            <person name="Tian X."/>
            <person name="Liu F."/>
            <person name="Wang L."/>
            <person name="Wu J."/>
            <person name="Zhang S."/>
            <person name="Li S."/>
            <person name="Liu B."/>
        </authorList>
    </citation>
    <scope>NUCLEOTIDE SEQUENCE</scope>
    <source>
        <strain evidence="1">G3494</strain>
    </source>
</reference>